<feature type="non-terminal residue" evidence="2">
    <location>
        <position position="1"/>
    </location>
</feature>
<dbReference type="AlphaFoldDB" id="A0A6J4VAG6"/>
<name>A0A6J4VAG6_9BACT</name>
<feature type="compositionally biased region" description="Low complexity" evidence="1">
    <location>
        <begin position="9"/>
        <end position="19"/>
    </location>
</feature>
<feature type="region of interest" description="Disordered" evidence="1">
    <location>
        <begin position="1"/>
        <end position="38"/>
    </location>
</feature>
<accession>A0A6J4VAG6</accession>
<proteinExistence type="predicted"/>
<feature type="compositionally biased region" description="Polar residues" evidence="1">
    <location>
        <begin position="29"/>
        <end position="38"/>
    </location>
</feature>
<gene>
    <name evidence="2" type="ORF">AVDCRST_MAG88-2413</name>
</gene>
<protein>
    <submittedName>
        <fullName evidence="2">Uncharacterized protein</fullName>
    </submittedName>
</protein>
<dbReference type="EMBL" id="CADCWM010000606">
    <property type="protein sequence ID" value="CAA9571860.1"/>
    <property type="molecule type" value="Genomic_DNA"/>
</dbReference>
<evidence type="ECO:0000256" key="1">
    <source>
        <dbReference type="SAM" id="MobiDB-lite"/>
    </source>
</evidence>
<organism evidence="2">
    <name type="scientific">uncultured Thermomicrobiales bacterium</name>
    <dbReference type="NCBI Taxonomy" id="1645740"/>
    <lineage>
        <taxon>Bacteria</taxon>
        <taxon>Pseudomonadati</taxon>
        <taxon>Thermomicrobiota</taxon>
        <taxon>Thermomicrobia</taxon>
        <taxon>Thermomicrobiales</taxon>
        <taxon>environmental samples</taxon>
    </lineage>
</organism>
<reference evidence="2" key="1">
    <citation type="submission" date="2020-02" db="EMBL/GenBank/DDBJ databases">
        <authorList>
            <person name="Meier V. D."/>
        </authorList>
    </citation>
    <scope>NUCLEOTIDE SEQUENCE</scope>
    <source>
        <strain evidence="2">AVDCRST_MAG88</strain>
    </source>
</reference>
<sequence>TDFEPPMPTFDTTDTPPTDVAKKIGQWVRESTTTPKRG</sequence>
<evidence type="ECO:0000313" key="2">
    <source>
        <dbReference type="EMBL" id="CAA9571860.1"/>
    </source>
</evidence>